<evidence type="ECO:0000313" key="1">
    <source>
        <dbReference type="EMBL" id="MCV9886860.1"/>
    </source>
</evidence>
<dbReference type="EMBL" id="JAOYEY010000043">
    <property type="protein sequence ID" value="MCV9886860.1"/>
    <property type="molecule type" value="Genomic_DNA"/>
</dbReference>
<gene>
    <name evidence="1" type="ORF">OIH86_14575</name>
</gene>
<accession>A0ABT3DIH2</accession>
<dbReference type="RefSeq" id="WP_264143379.1">
    <property type="nucleotide sequence ID" value="NZ_JAOYEY010000043.1"/>
</dbReference>
<sequence length="231" mass="27245">MNKELEYLYDRKVECQICKNTYVTKKVRSRFIRAHRHDTDFCSFYISTKINPLLYYVSVCPECGFSSSEECTNYFPPKAKDLIKQKICHNWKRKDYGQERTLDLAINSYKLAIYCATIKKEKHIALGGLYIRLAWLYRTEQVNPQEEQRFLRLAIDEYILSYSAGDFTDTPFSETKLLYLIGDLSRRVGLDGQATRYFSRVIEKQKETIEKGIVQMAKDRWSEMREAKKSG</sequence>
<comment type="caution">
    <text evidence="1">The sequence shown here is derived from an EMBL/GenBank/DDBJ whole genome shotgun (WGS) entry which is preliminary data.</text>
</comment>
<evidence type="ECO:0000313" key="2">
    <source>
        <dbReference type="Proteomes" id="UP001526147"/>
    </source>
</evidence>
<reference evidence="1 2" key="1">
    <citation type="submission" date="2022-10" db="EMBL/GenBank/DDBJ databases">
        <title>Draft genome assembly of moderately radiation resistant bacterium Metabacillus halosaccharovorans.</title>
        <authorList>
            <person name="Pal S."/>
            <person name="Gopinathan A."/>
        </authorList>
    </citation>
    <scope>NUCLEOTIDE SEQUENCE [LARGE SCALE GENOMIC DNA]</scope>
    <source>
        <strain evidence="1 2">VITHBRA001</strain>
    </source>
</reference>
<name>A0ABT3DIH2_9BACI</name>
<keyword evidence="2" id="KW-1185">Reference proteome</keyword>
<proteinExistence type="predicted"/>
<dbReference type="Proteomes" id="UP001526147">
    <property type="component" value="Unassembled WGS sequence"/>
</dbReference>
<organism evidence="1 2">
    <name type="scientific">Metabacillus halosaccharovorans</name>
    <dbReference type="NCBI Taxonomy" id="930124"/>
    <lineage>
        <taxon>Bacteria</taxon>
        <taxon>Bacillati</taxon>
        <taxon>Bacillota</taxon>
        <taxon>Bacilli</taxon>
        <taxon>Bacillales</taxon>
        <taxon>Bacillaceae</taxon>
        <taxon>Metabacillus</taxon>
    </lineage>
</organism>
<protein>
    <submittedName>
        <fullName evidence="1">DUF2225 domain-containing protein</fullName>
    </submittedName>
</protein>
<dbReference type="Pfam" id="PF09986">
    <property type="entry name" value="DUF2225"/>
    <property type="match status" value="1"/>
</dbReference>
<dbReference type="InterPro" id="IPR018708">
    <property type="entry name" value="DUF2225"/>
</dbReference>